<dbReference type="GO" id="GO:0007140">
    <property type="term" value="P:male meiotic nuclear division"/>
    <property type="evidence" value="ECO:0007669"/>
    <property type="project" value="InterPro"/>
</dbReference>
<dbReference type="PANTHER" id="PTHR23060">
    <property type="entry name" value="TESTIS EXPRESSED GENE 14"/>
    <property type="match status" value="1"/>
</dbReference>
<dbReference type="GO" id="GO:0030496">
    <property type="term" value="C:midbody"/>
    <property type="evidence" value="ECO:0007669"/>
    <property type="project" value="TreeGrafter"/>
</dbReference>
<evidence type="ECO:0000313" key="3">
    <source>
        <dbReference type="Proteomes" id="UP000694426"/>
    </source>
</evidence>
<evidence type="ECO:0000256" key="1">
    <source>
        <dbReference type="SAM" id="MobiDB-lite"/>
    </source>
</evidence>
<protein>
    <submittedName>
        <fullName evidence="2">Uncharacterized protein</fullName>
    </submittedName>
</protein>
<dbReference type="GO" id="GO:0008608">
    <property type="term" value="P:attachment of spindle microtubules to kinetochore"/>
    <property type="evidence" value="ECO:0007669"/>
    <property type="project" value="InterPro"/>
</dbReference>
<name>A0A8B9BRF4_9AVES</name>
<dbReference type="Proteomes" id="UP000694426">
    <property type="component" value="Unplaced"/>
</dbReference>
<dbReference type="GO" id="GO:0043063">
    <property type="term" value="P:intercellular bridge organization"/>
    <property type="evidence" value="ECO:0007669"/>
    <property type="project" value="InterPro"/>
</dbReference>
<sequence>MAHALPLPIPCPVQLGTTRGDSPEAQMHECVRQGNCVKVKKLLKKGKSRSLEKSLSKEQNADSTKARGHEAKSRQ</sequence>
<feature type="compositionally biased region" description="Basic and acidic residues" evidence="1">
    <location>
        <begin position="49"/>
        <end position="75"/>
    </location>
</feature>
<dbReference type="InterPro" id="IPR039339">
    <property type="entry name" value="Tex14"/>
</dbReference>
<dbReference type="GeneTree" id="ENSGT01030000235145"/>
<keyword evidence="3" id="KW-1185">Reference proteome</keyword>
<dbReference type="GO" id="GO:0051306">
    <property type="term" value="P:mitotic sister chromatid separation"/>
    <property type="evidence" value="ECO:0007669"/>
    <property type="project" value="InterPro"/>
</dbReference>
<dbReference type="PANTHER" id="PTHR23060:SF3">
    <property type="entry name" value="TESTIS EXPRESSED 14, INTERCELLULAR BRIDGE FORMING FACTOR"/>
    <property type="match status" value="1"/>
</dbReference>
<reference evidence="2" key="2">
    <citation type="submission" date="2025-09" db="UniProtKB">
        <authorList>
            <consortium name="Ensembl"/>
        </authorList>
    </citation>
    <scope>IDENTIFICATION</scope>
</reference>
<organism evidence="2 3">
    <name type="scientific">Anser brachyrhynchus</name>
    <name type="common">Pink-footed goose</name>
    <dbReference type="NCBI Taxonomy" id="132585"/>
    <lineage>
        <taxon>Eukaryota</taxon>
        <taxon>Metazoa</taxon>
        <taxon>Chordata</taxon>
        <taxon>Craniata</taxon>
        <taxon>Vertebrata</taxon>
        <taxon>Euteleostomi</taxon>
        <taxon>Archelosauria</taxon>
        <taxon>Archosauria</taxon>
        <taxon>Dinosauria</taxon>
        <taxon>Saurischia</taxon>
        <taxon>Theropoda</taxon>
        <taxon>Coelurosauria</taxon>
        <taxon>Aves</taxon>
        <taxon>Neognathae</taxon>
        <taxon>Galloanserae</taxon>
        <taxon>Anseriformes</taxon>
        <taxon>Anatidae</taxon>
        <taxon>Anserinae</taxon>
        <taxon>Anser</taxon>
    </lineage>
</organism>
<evidence type="ECO:0000313" key="2">
    <source>
        <dbReference type="Ensembl" id="ENSABRP00000008287.1"/>
    </source>
</evidence>
<feature type="region of interest" description="Disordered" evidence="1">
    <location>
        <begin position="46"/>
        <end position="75"/>
    </location>
</feature>
<reference evidence="2" key="1">
    <citation type="submission" date="2025-08" db="UniProtKB">
        <authorList>
            <consortium name="Ensembl"/>
        </authorList>
    </citation>
    <scope>IDENTIFICATION</scope>
</reference>
<proteinExistence type="predicted"/>
<dbReference type="GO" id="GO:0045171">
    <property type="term" value="C:intercellular bridge"/>
    <property type="evidence" value="ECO:0007669"/>
    <property type="project" value="TreeGrafter"/>
</dbReference>
<dbReference type="GO" id="GO:0007094">
    <property type="term" value="P:mitotic spindle assembly checkpoint signaling"/>
    <property type="evidence" value="ECO:0007669"/>
    <property type="project" value="InterPro"/>
</dbReference>
<dbReference type="AlphaFoldDB" id="A0A8B9BRF4"/>
<dbReference type="GO" id="GO:0000776">
    <property type="term" value="C:kinetochore"/>
    <property type="evidence" value="ECO:0007669"/>
    <property type="project" value="TreeGrafter"/>
</dbReference>
<accession>A0A8B9BRF4</accession>
<dbReference type="Ensembl" id="ENSABRT00000011807.1">
    <property type="protein sequence ID" value="ENSABRP00000008287.1"/>
    <property type="gene ID" value="ENSABRG00000007479.1"/>
</dbReference>